<dbReference type="EMBL" id="FNIW01000032">
    <property type="protein sequence ID" value="SDO59968.1"/>
    <property type="molecule type" value="Genomic_DNA"/>
</dbReference>
<sequence length="206" mass="22937">MKKVKVTLLALAYVMVFFTDMQAQTTERQDAVGKFRIVPAVMLTFNPYSVDDGRNNSVITSHNVQLGLGVEAEYRMNEVLGVASGVDYIVQGIKISKHRGGPFIGLTNGNDESEDKLKSLRVPLMLCMHPMDNDRLTIKTGVQAEFLLGMGERYKNMSWGMPLGIDYSVDDKFQFELRFCAGITDVVKDKCSVSRNCIILSAGIRL</sequence>
<gene>
    <name evidence="3" type="ORF">SAMN04487900_1321</name>
</gene>
<evidence type="ECO:0000256" key="1">
    <source>
        <dbReference type="SAM" id="SignalP"/>
    </source>
</evidence>
<dbReference type="InterPro" id="IPR025665">
    <property type="entry name" value="Beta-barrel_OMP_2"/>
</dbReference>
<accession>A0A1H0KVJ6</accession>
<feature type="domain" description="Outer membrane protein beta-barrel" evidence="2">
    <location>
        <begin position="22"/>
        <end position="186"/>
    </location>
</feature>
<organism evidence="3 4">
    <name type="scientific">Prevotella communis</name>
    <dbReference type="NCBI Taxonomy" id="2913614"/>
    <lineage>
        <taxon>Bacteria</taxon>
        <taxon>Pseudomonadati</taxon>
        <taxon>Bacteroidota</taxon>
        <taxon>Bacteroidia</taxon>
        <taxon>Bacteroidales</taxon>
        <taxon>Prevotellaceae</taxon>
        <taxon>Prevotella</taxon>
    </lineage>
</organism>
<proteinExistence type="predicted"/>
<dbReference type="Proteomes" id="UP000199134">
    <property type="component" value="Unassembled WGS sequence"/>
</dbReference>
<dbReference type="Pfam" id="PF13568">
    <property type="entry name" value="OMP_b-brl_2"/>
    <property type="match status" value="1"/>
</dbReference>
<reference evidence="4" key="1">
    <citation type="submission" date="2016-10" db="EMBL/GenBank/DDBJ databases">
        <authorList>
            <person name="de Groot N.N."/>
        </authorList>
    </citation>
    <scope>NUCLEOTIDE SEQUENCE [LARGE SCALE GENOMIC DNA]</scope>
    <source>
        <strain evidence="4">BP1-145</strain>
    </source>
</reference>
<dbReference type="AlphaFoldDB" id="A0A1H0KVJ6"/>
<keyword evidence="1" id="KW-0732">Signal</keyword>
<feature type="chain" id="PRO_5011741998" evidence="1">
    <location>
        <begin position="24"/>
        <end position="206"/>
    </location>
</feature>
<evidence type="ECO:0000313" key="3">
    <source>
        <dbReference type="EMBL" id="SDO59968.1"/>
    </source>
</evidence>
<comment type="caution">
    <text evidence="3">The sequence shown here is derived from an EMBL/GenBank/DDBJ whole genome shotgun (WGS) entry which is preliminary data.</text>
</comment>
<evidence type="ECO:0000259" key="2">
    <source>
        <dbReference type="Pfam" id="PF13568"/>
    </source>
</evidence>
<name>A0A1H0KVJ6_9BACT</name>
<protein>
    <submittedName>
        <fullName evidence="3">Outer membrane protein beta-barrel domain-containing protein</fullName>
    </submittedName>
</protein>
<evidence type="ECO:0000313" key="4">
    <source>
        <dbReference type="Proteomes" id="UP000199134"/>
    </source>
</evidence>
<dbReference type="RefSeq" id="WP_091855062.1">
    <property type="nucleotide sequence ID" value="NZ_FNIW01000032.1"/>
</dbReference>
<feature type="signal peptide" evidence="1">
    <location>
        <begin position="1"/>
        <end position="23"/>
    </location>
</feature>